<dbReference type="Proteomes" id="UP000624703">
    <property type="component" value="Unassembled WGS sequence"/>
</dbReference>
<organism evidence="1 2">
    <name type="scientific">Persicirhabdus sediminis</name>
    <dbReference type="NCBI Taxonomy" id="454144"/>
    <lineage>
        <taxon>Bacteria</taxon>
        <taxon>Pseudomonadati</taxon>
        <taxon>Verrucomicrobiota</taxon>
        <taxon>Verrucomicrobiia</taxon>
        <taxon>Verrucomicrobiales</taxon>
        <taxon>Verrucomicrobiaceae</taxon>
        <taxon>Persicirhabdus</taxon>
    </lineage>
</organism>
<evidence type="ECO:0000313" key="1">
    <source>
        <dbReference type="EMBL" id="MBK1789962.1"/>
    </source>
</evidence>
<proteinExistence type="predicted"/>
<sequence>MKTLSRILAVISLGLLITMGLADQLAAQEGGRVQIRTYSLSGDISELMLAGPDGGVQMTIPSARRSQALGYRGKPELIFFRAVDQLEEGKLIPAARVNISGKGRAPLLIFQKQEKPAEGELPYKVWAIDDSLNGFPAGSCRFVNLSNKPLMLLLGPEGKDRVSLGAGAEELHRLGADFKGNLAVKAAYRENGKVVPAFDSRVFPAKGCRDIYFIWPLSRAEEEPGNKIRLSVLRERSDYARKSIGS</sequence>
<gene>
    <name evidence="1" type="ORF">JIN82_02200</name>
</gene>
<comment type="caution">
    <text evidence="1">The sequence shown here is derived from an EMBL/GenBank/DDBJ whole genome shotgun (WGS) entry which is preliminary data.</text>
</comment>
<dbReference type="RefSeq" id="WP_200309996.1">
    <property type="nucleotide sequence ID" value="NZ_JAENIM010000009.1"/>
</dbReference>
<dbReference type="EMBL" id="JAENIM010000009">
    <property type="protein sequence ID" value="MBK1789962.1"/>
    <property type="molecule type" value="Genomic_DNA"/>
</dbReference>
<evidence type="ECO:0000313" key="2">
    <source>
        <dbReference type="Proteomes" id="UP000624703"/>
    </source>
</evidence>
<accession>A0A8J7MAN4</accession>
<reference evidence="1" key="1">
    <citation type="submission" date="2021-01" db="EMBL/GenBank/DDBJ databases">
        <title>Modified the classification status of verrucomicrobia.</title>
        <authorList>
            <person name="Feng X."/>
        </authorList>
    </citation>
    <scope>NUCLEOTIDE SEQUENCE</scope>
    <source>
        <strain evidence="1">_KCTC 22039</strain>
    </source>
</reference>
<name>A0A8J7MAN4_9BACT</name>
<protein>
    <submittedName>
        <fullName evidence="1">Uncharacterized protein</fullName>
    </submittedName>
</protein>
<keyword evidence="2" id="KW-1185">Reference proteome</keyword>
<dbReference type="AlphaFoldDB" id="A0A8J7MAN4"/>